<organism evidence="2 3">
    <name type="scientific">Maudiozyma exigua</name>
    <name type="common">Yeast</name>
    <name type="synonym">Kazachstania exigua</name>
    <dbReference type="NCBI Taxonomy" id="34358"/>
    <lineage>
        <taxon>Eukaryota</taxon>
        <taxon>Fungi</taxon>
        <taxon>Dikarya</taxon>
        <taxon>Ascomycota</taxon>
        <taxon>Saccharomycotina</taxon>
        <taxon>Saccharomycetes</taxon>
        <taxon>Saccharomycetales</taxon>
        <taxon>Saccharomycetaceae</taxon>
        <taxon>Maudiozyma</taxon>
    </lineage>
</organism>
<dbReference type="Gene3D" id="3.40.50.790">
    <property type="match status" value="1"/>
</dbReference>
<evidence type="ECO:0008006" key="4">
    <source>
        <dbReference type="Google" id="ProtNLM"/>
    </source>
</evidence>
<proteinExistence type="predicted"/>
<dbReference type="InterPro" id="IPR028364">
    <property type="entry name" value="Ribosomal_uL1/biogenesis"/>
</dbReference>
<name>A0A9P6WCM5_MAUEX</name>
<reference evidence="2 3" key="1">
    <citation type="submission" date="2020-11" db="EMBL/GenBank/DDBJ databases">
        <title>Kefir isolates.</title>
        <authorList>
            <person name="Marcisauskas S."/>
            <person name="Kim Y."/>
            <person name="Blasche S."/>
        </authorList>
    </citation>
    <scope>NUCLEOTIDE SEQUENCE [LARGE SCALE GENOMIC DNA]</scope>
    <source>
        <strain evidence="2 3">OG2</strain>
    </source>
</reference>
<dbReference type="InterPro" id="IPR023674">
    <property type="entry name" value="Ribosomal_uL1-like"/>
</dbReference>
<dbReference type="InterPro" id="IPR016095">
    <property type="entry name" value="Ribosomal_uL1_3-a/b-sand"/>
</dbReference>
<sequence length="381" mass="42440">MAKAGTPKRGGSKNGSKKSTPANTPTKGKKNTKTSKSPLAKTDNSKDIPSDRILKAVEQLNKYTSNKNKEDDKKSLLDDEDELNKALNLIVVNSTSFSGAAKNFKLKMFNVKNSLYAPWKEASVTSVKDFKTLLILKDNEKDLISEDDLFDALNDSKITIDEIISGNDLKTTYKAFETRRAFISQFSLILADDSIITSLPKLLGGKAYDKLDTTPVPIRTQANKAFSKTTLINSIKKVFQSQLPVKIPRGTTMNVHLGNLEWFKPEELVENIEVITKKLIESYNIRSIFVKSNQSPVLPLYYNNDVLKELATAKKEAVAHGREAVTIDGVDIELSNFDKALMEIANPKEVKNIFAKQISNAKRGLEEAEPKDKKQIKKAKN</sequence>
<gene>
    <name evidence="2" type="ORF">C6P45_003784</name>
</gene>
<dbReference type="Pfam" id="PF00687">
    <property type="entry name" value="Ribosomal_L1"/>
    <property type="match status" value="1"/>
</dbReference>
<comment type="caution">
    <text evidence="2">The sequence shown here is derived from an EMBL/GenBank/DDBJ whole genome shotgun (WGS) entry which is preliminary data.</text>
</comment>
<keyword evidence="3" id="KW-1185">Reference proteome</keyword>
<dbReference type="Proteomes" id="UP000750334">
    <property type="component" value="Unassembled WGS sequence"/>
</dbReference>
<dbReference type="AlphaFoldDB" id="A0A9P6WCM5"/>
<evidence type="ECO:0000256" key="1">
    <source>
        <dbReference type="SAM" id="MobiDB-lite"/>
    </source>
</evidence>
<dbReference type="OrthoDB" id="10251727at2759"/>
<dbReference type="SUPFAM" id="SSF56808">
    <property type="entry name" value="Ribosomal protein L1"/>
    <property type="match status" value="1"/>
</dbReference>
<dbReference type="EMBL" id="PUHR01000041">
    <property type="protein sequence ID" value="KAG0669431.1"/>
    <property type="molecule type" value="Genomic_DNA"/>
</dbReference>
<evidence type="ECO:0000313" key="2">
    <source>
        <dbReference type="EMBL" id="KAG0669431.1"/>
    </source>
</evidence>
<protein>
    <recommendedName>
        <fullName evidence="4">Proteasome-interacting protein CIC1</fullName>
    </recommendedName>
</protein>
<accession>A0A9P6WCM5</accession>
<feature type="region of interest" description="Disordered" evidence="1">
    <location>
        <begin position="1"/>
        <end position="51"/>
    </location>
</feature>
<evidence type="ECO:0000313" key="3">
    <source>
        <dbReference type="Proteomes" id="UP000750334"/>
    </source>
</evidence>
<feature type="compositionally biased region" description="Low complexity" evidence="1">
    <location>
        <begin position="17"/>
        <end position="26"/>
    </location>
</feature>